<reference evidence="8 9" key="1">
    <citation type="submission" date="2015-09" db="EMBL/GenBank/DDBJ databases">
        <authorList>
            <consortium name="Pathogen Informatics"/>
        </authorList>
    </citation>
    <scope>NUCLEOTIDE SEQUENCE [LARGE SCALE GENOMIC DNA]</scope>
    <source>
        <strain evidence="8 9">2789STDY5608824</strain>
    </source>
</reference>
<evidence type="ECO:0000313" key="9">
    <source>
        <dbReference type="Proteomes" id="UP000095647"/>
    </source>
</evidence>
<gene>
    <name evidence="8" type="ORF">ERS852382_01864</name>
</gene>
<feature type="transmembrane region" description="Helical" evidence="6">
    <location>
        <begin position="81"/>
        <end position="100"/>
    </location>
</feature>
<dbReference type="EMBL" id="CYYI01000009">
    <property type="protein sequence ID" value="CUO00407.1"/>
    <property type="molecule type" value="Genomic_DNA"/>
</dbReference>
<dbReference type="Proteomes" id="UP000095647">
    <property type="component" value="Unassembled WGS sequence"/>
</dbReference>
<feature type="transmembrane region" description="Helical" evidence="6">
    <location>
        <begin position="349"/>
        <end position="372"/>
    </location>
</feature>
<dbReference type="SUPFAM" id="SSF103473">
    <property type="entry name" value="MFS general substrate transporter"/>
    <property type="match status" value="1"/>
</dbReference>
<evidence type="ECO:0000313" key="8">
    <source>
        <dbReference type="EMBL" id="CUO00407.1"/>
    </source>
</evidence>
<keyword evidence="5 6" id="KW-0472">Membrane</keyword>
<organism evidence="8 9">
    <name type="scientific">Bifidobacterium adolescentis</name>
    <dbReference type="NCBI Taxonomy" id="1680"/>
    <lineage>
        <taxon>Bacteria</taxon>
        <taxon>Bacillati</taxon>
        <taxon>Actinomycetota</taxon>
        <taxon>Actinomycetes</taxon>
        <taxon>Bifidobacteriales</taxon>
        <taxon>Bifidobacteriaceae</taxon>
        <taxon>Bifidobacterium</taxon>
    </lineage>
</organism>
<dbReference type="AlphaFoldDB" id="A0A174BI72"/>
<feature type="transmembrane region" description="Helical" evidence="6">
    <location>
        <begin position="222"/>
        <end position="243"/>
    </location>
</feature>
<feature type="transmembrane region" description="Helical" evidence="6">
    <location>
        <begin position="106"/>
        <end position="132"/>
    </location>
</feature>
<name>A0A174BI72_BIFAD</name>
<dbReference type="InterPro" id="IPR011701">
    <property type="entry name" value="MFS"/>
</dbReference>
<keyword evidence="3 6" id="KW-0812">Transmembrane</keyword>
<comment type="subcellular location">
    <subcellularLocation>
        <location evidence="1">Cell membrane</location>
        <topology evidence="1">Multi-pass membrane protein</topology>
    </subcellularLocation>
</comment>
<dbReference type="InterPro" id="IPR020846">
    <property type="entry name" value="MFS_dom"/>
</dbReference>
<evidence type="ECO:0000256" key="4">
    <source>
        <dbReference type="ARBA" id="ARBA00022989"/>
    </source>
</evidence>
<dbReference type="PANTHER" id="PTHR43385:SF1">
    <property type="entry name" value="RIBOFLAVIN TRANSPORTER RIBJ"/>
    <property type="match status" value="1"/>
</dbReference>
<keyword evidence="2" id="KW-0813">Transport</keyword>
<feature type="transmembrane region" description="Helical" evidence="6">
    <location>
        <begin position="170"/>
        <end position="189"/>
    </location>
</feature>
<dbReference type="GO" id="GO:0022857">
    <property type="term" value="F:transmembrane transporter activity"/>
    <property type="evidence" value="ECO:0007669"/>
    <property type="project" value="InterPro"/>
</dbReference>
<feature type="transmembrane region" description="Helical" evidence="6">
    <location>
        <begin position="290"/>
        <end position="308"/>
    </location>
</feature>
<dbReference type="PANTHER" id="PTHR43385">
    <property type="entry name" value="RIBOFLAVIN TRANSPORTER RIBJ"/>
    <property type="match status" value="1"/>
</dbReference>
<evidence type="ECO:0000256" key="2">
    <source>
        <dbReference type="ARBA" id="ARBA00022448"/>
    </source>
</evidence>
<dbReference type="RefSeq" id="WP_253276162.1">
    <property type="nucleotide sequence ID" value="NZ_CYYI01000009.1"/>
</dbReference>
<feature type="transmembrane region" description="Helical" evidence="6">
    <location>
        <begin position="49"/>
        <end position="69"/>
    </location>
</feature>
<feature type="transmembrane region" description="Helical" evidence="6">
    <location>
        <begin position="12"/>
        <end position="29"/>
    </location>
</feature>
<evidence type="ECO:0000256" key="1">
    <source>
        <dbReference type="ARBA" id="ARBA00004651"/>
    </source>
</evidence>
<evidence type="ECO:0000259" key="7">
    <source>
        <dbReference type="PROSITE" id="PS50850"/>
    </source>
</evidence>
<dbReference type="GO" id="GO:0005886">
    <property type="term" value="C:plasma membrane"/>
    <property type="evidence" value="ECO:0007669"/>
    <property type="project" value="UniProtKB-SubCell"/>
</dbReference>
<feature type="transmembrane region" description="Helical" evidence="6">
    <location>
        <begin position="314"/>
        <end position="337"/>
    </location>
</feature>
<dbReference type="InterPro" id="IPR052983">
    <property type="entry name" value="MFS_Riboflavin_Transporter"/>
</dbReference>
<feature type="transmembrane region" description="Helical" evidence="6">
    <location>
        <begin position="249"/>
        <end position="270"/>
    </location>
</feature>
<accession>A0A174BI72</accession>
<dbReference type="Gene3D" id="1.20.1250.20">
    <property type="entry name" value="MFS general substrate transporter like domains"/>
    <property type="match status" value="1"/>
</dbReference>
<evidence type="ECO:0000256" key="3">
    <source>
        <dbReference type="ARBA" id="ARBA00022692"/>
    </source>
</evidence>
<keyword evidence="4 6" id="KW-1133">Transmembrane helix</keyword>
<dbReference type="Pfam" id="PF07690">
    <property type="entry name" value="MFS_1"/>
    <property type="match status" value="1"/>
</dbReference>
<feature type="domain" description="Major facilitator superfamily (MFS) profile" evidence="7">
    <location>
        <begin position="11"/>
        <end position="404"/>
    </location>
</feature>
<proteinExistence type="predicted"/>
<dbReference type="InterPro" id="IPR036259">
    <property type="entry name" value="MFS_trans_sf"/>
</dbReference>
<protein>
    <submittedName>
        <fullName evidence="8">Transporter, major facilitator family protein</fullName>
    </submittedName>
</protein>
<dbReference type="PROSITE" id="PS50850">
    <property type="entry name" value="MFS"/>
    <property type="match status" value="1"/>
</dbReference>
<feature type="transmembrane region" description="Helical" evidence="6">
    <location>
        <begin position="378"/>
        <end position="400"/>
    </location>
</feature>
<evidence type="ECO:0000256" key="6">
    <source>
        <dbReference type="SAM" id="Phobius"/>
    </source>
</evidence>
<evidence type="ECO:0000256" key="5">
    <source>
        <dbReference type="ARBA" id="ARBA00023136"/>
    </source>
</evidence>
<sequence>MEERIRSTRSSLAVFVGCCAMSFIGFALITNTSGLYFDAISRDLHVGRAKVSLTVSIRLICSAISMAAFSRFSHRIRLRPTLIGCIGICAVGFLLCSRAYALWQFYLAFAVMGLAYVIPITLMPPILLAAWFPTHFGTVLGITGCLSGLGGAIFNPLISHVIASYGWRSAYLLTGAMLMVLLLPCSYLLKPYPHGKLDTASAPNAKPAHDTRTKSGHLIGMLRSPAFLLLSAAMILLQIVSGINQHIPAYGISIGLTLTQAAWVVTARMIGASVGKLAIGSTLDRVRPQFAITLFAAIGTIGWFSLLFGANMEVAITASFLAGIGQCLLMIALPWSIRRVFPGDDYARALSVINATGQLTVAIATTVHGLIFDMTGGYGASLTLNVLLYVLAAIAIITVAHGHTQSFQHPNGD</sequence>
<feature type="transmembrane region" description="Helical" evidence="6">
    <location>
        <begin position="139"/>
        <end position="158"/>
    </location>
</feature>